<proteinExistence type="predicted"/>
<name>A0ABW8MY57_9BURK</name>
<dbReference type="Proteomes" id="UP001620514">
    <property type="component" value="Unassembled WGS sequence"/>
</dbReference>
<sequence>MIHLHYLQDGAVALVTLERPPANAFTPEGLLHHLQQTIERLNH</sequence>
<comment type="caution">
    <text evidence="1">The sequence shown here is derived from an EMBL/GenBank/DDBJ whole genome shotgun (WGS) entry which is preliminary data.</text>
</comment>
<keyword evidence="2" id="KW-1185">Reference proteome</keyword>
<gene>
    <name evidence="1" type="ORF">ABH943_008724</name>
</gene>
<protein>
    <submittedName>
        <fullName evidence="1">Enoyl-CoA hydratase/carnithine racemase</fullName>
    </submittedName>
</protein>
<dbReference type="EMBL" id="JBIYDN010000057">
    <property type="protein sequence ID" value="MFK4448680.1"/>
    <property type="molecule type" value="Genomic_DNA"/>
</dbReference>
<evidence type="ECO:0000313" key="2">
    <source>
        <dbReference type="Proteomes" id="UP001620514"/>
    </source>
</evidence>
<organism evidence="1 2">
    <name type="scientific">Caballeronia udeis</name>
    <dbReference type="NCBI Taxonomy" id="1232866"/>
    <lineage>
        <taxon>Bacteria</taxon>
        <taxon>Pseudomonadati</taxon>
        <taxon>Pseudomonadota</taxon>
        <taxon>Betaproteobacteria</taxon>
        <taxon>Burkholderiales</taxon>
        <taxon>Burkholderiaceae</taxon>
        <taxon>Caballeronia</taxon>
    </lineage>
</organism>
<reference evidence="1 2" key="1">
    <citation type="submission" date="2024-11" db="EMBL/GenBank/DDBJ databases">
        <title>Using genomics to understand microbial adaptation to soil warming.</title>
        <authorList>
            <person name="Deangelis K.M. PhD."/>
        </authorList>
    </citation>
    <scope>NUCLEOTIDE SEQUENCE [LARGE SCALE GENOMIC DNA]</scope>
    <source>
        <strain evidence="1 2">GAS97</strain>
    </source>
</reference>
<accession>A0ABW8MY57</accession>
<dbReference type="RefSeq" id="WP_404615165.1">
    <property type="nucleotide sequence ID" value="NZ_JBIYDN010000057.1"/>
</dbReference>
<evidence type="ECO:0000313" key="1">
    <source>
        <dbReference type="EMBL" id="MFK4448680.1"/>
    </source>
</evidence>